<evidence type="ECO:0000259" key="1">
    <source>
        <dbReference type="Pfam" id="PF02897"/>
    </source>
</evidence>
<accession>A0A0M9FQ50</accession>
<dbReference type="SUPFAM" id="SSF50993">
    <property type="entry name" value="Peptidase/esterase 'gauge' domain"/>
    <property type="match status" value="1"/>
</dbReference>
<dbReference type="Gene3D" id="3.40.50.1820">
    <property type="entry name" value="alpha/beta hydrolase"/>
    <property type="match status" value="1"/>
</dbReference>
<comment type="caution">
    <text evidence="2">The sequence shown here is derived from an EMBL/GenBank/DDBJ whole genome shotgun (WGS) entry which is preliminary data.</text>
</comment>
<gene>
    <name evidence="2" type="ORF">ABB37_09673</name>
</gene>
<protein>
    <submittedName>
        <fullName evidence="2">Putative prolyl oligopeptidase putativeserine peptidase clan SC family S9A</fullName>
    </submittedName>
</protein>
<dbReference type="EMBL" id="LGTL01000033">
    <property type="protein sequence ID" value="KPA73789.1"/>
    <property type="molecule type" value="Genomic_DNA"/>
</dbReference>
<dbReference type="RefSeq" id="XP_015652229.1">
    <property type="nucleotide sequence ID" value="XM_015809293.1"/>
</dbReference>
<proteinExistence type="predicted"/>
<dbReference type="InterPro" id="IPR029058">
    <property type="entry name" value="AB_hydrolase_fold"/>
</dbReference>
<dbReference type="GeneID" id="26909956"/>
<dbReference type="Pfam" id="PF02897">
    <property type="entry name" value="Peptidase_S9_N"/>
    <property type="match status" value="1"/>
</dbReference>
<organism evidence="2 3">
    <name type="scientific">Leptomonas pyrrhocoris</name>
    <name type="common">Firebug parasite</name>
    <dbReference type="NCBI Taxonomy" id="157538"/>
    <lineage>
        <taxon>Eukaryota</taxon>
        <taxon>Discoba</taxon>
        <taxon>Euglenozoa</taxon>
        <taxon>Kinetoplastea</taxon>
        <taxon>Metakinetoplastina</taxon>
        <taxon>Trypanosomatida</taxon>
        <taxon>Trypanosomatidae</taxon>
        <taxon>Leishmaniinae</taxon>
        <taxon>Leptomonas</taxon>
    </lineage>
</organism>
<dbReference type="GO" id="GO:0070012">
    <property type="term" value="F:oligopeptidase activity"/>
    <property type="evidence" value="ECO:0007669"/>
    <property type="project" value="TreeGrafter"/>
</dbReference>
<dbReference type="OrthoDB" id="248387at2759"/>
<dbReference type="GO" id="GO:0005829">
    <property type="term" value="C:cytosol"/>
    <property type="evidence" value="ECO:0007669"/>
    <property type="project" value="TreeGrafter"/>
</dbReference>
<evidence type="ECO:0000313" key="3">
    <source>
        <dbReference type="Proteomes" id="UP000037923"/>
    </source>
</evidence>
<dbReference type="InterPro" id="IPR023302">
    <property type="entry name" value="Pept_S9A_N"/>
</dbReference>
<dbReference type="RefSeq" id="XP_015652228.1">
    <property type="nucleotide sequence ID" value="XM_015809292.1"/>
</dbReference>
<dbReference type="InterPro" id="IPR051167">
    <property type="entry name" value="Prolyl_oligopep/macrocyclase"/>
</dbReference>
<dbReference type="PANTHER" id="PTHR42881:SF2">
    <property type="entry name" value="PROLYL ENDOPEPTIDASE"/>
    <property type="match status" value="1"/>
</dbReference>
<dbReference type="EMBL" id="LGTL01000033">
    <property type="protein sequence ID" value="KPA73790.1"/>
    <property type="molecule type" value="Genomic_DNA"/>
</dbReference>
<dbReference type="Proteomes" id="UP000037923">
    <property type="component" value="Unassembled WGS sequence"/>
</dbReference>
<dbReference type="AlphaFoldDB" id="A0A0M9FQ50"/>
<sequence>MSAKPYPPARRSETVYTLHGHVIPEPYDYLEDPGNPETTAFVTAQNACFNAYMASSQDLRDRIEATVTAIQHYAPHGGPDATR</sequence>
<reference evidence="2 3" key="1">
    <citation type="submission" date="2015-07" db="EMBL/GenBank/DDBJ databases">
        <title>High-quality genome of monoxenous trypanosomatid Leptomonas pyrrhocoris.</title>
        <authorList>
            <person name="Flegontov P."/>
            <person name="Butenko A."/>
            <person name="Firsov S."/>
            <person name="Vlcek C."/>
            <person name="Logacheva M.D."/>
            <person name="Field M."/>
            <person name="Filatov D."/>
            <person name="Flegontova O."/>
            <person name="Gerasimov E."/>
            <person name="Jackson A.P."/>
            <person name="Kelly S."/>
            <person name="Opperdoes F."/>
            <person name="O'Reilly A."/>
            <person name="Votypka J."/>
            <person name="Yurchenko V."/>
            <person name="Lukes J."/>
        </authorList>
    </citation>
    <scope>NUCLEOTIDE SEQUENCE [LARGE SCALE GENOMIC DNA]</scope>
    <source>
        <strain evidence="2">H10</strain>
    </source>
</reference>
<dbReference type="VEuPathDB" id="TriTrypDB:LpyrH10_33_0810"/>
<dbReference type="GO" id="GO:0004252">
    <property type="term" value="F:serine-type endopeptidase activity"/>
    <property type="evidence" value="ECO:0007669"/>
    <property type="project" value="InterPro"/>
</dbReference>
<evidence type="ECO:0000313" key="2">
    <source>
        <dbReference type="EMBL" id="KPA73790.1"/>
    </source>
</evidence>
<feature type="domain" description="Peptidase S9A N-terminal" evidence="1">
    <location>
        <begin position="7"/>
        <end position="74"/>
    </location>
</feature>
<keyword evidence="3" id="KW-1185">Reference proteome</keyword>
<dbReference type="PANTHER" id="PTHR42881">
    <property type="entry name" value="PROLYL ENDOPEPTIDASE"/>
    <property type="match status" value="1"/>
</dbReference>
<name>A0A0M9FQ50_LEPPY</name>